<evidence type="ECO:0000313" key="1">
    <source>
        <dbReference type="EMBL" id="QBK85966.1"/>
    </source>
</evidence>
<gene>
    <name evidence="1" type="ORF">LCMAC101_05610</name>
</gene>
<reference evidence="1" key="1">
    <citation type="journal article" date="2019" name="MBio">
        <title>Virus Genomes from Deep Sea Sediments Expand the Ocean Megavirome and Support Independent Origins of Viral Gigantism.</title>
        <authorList>
            <person name="Backstrom D."/>
            <person name="Yutin N."/>
            <person name="Jorgensen S.L."/>
            <person name="Dharamshi J."/>
            <person name="Homa F."/>
            <person name="Zaremba-Niedwiedzka K."/>
            <person name="Spang A."/>
            <person name="Wolf Y.I."/>
            <person name="Koonin E.V."/>
            <person name="Ettema T.J."/>
        </authorList>
    </citation>
    <scope>NUCLEOTIDE SEQUENCE</scope>
</reference>
<organism evidence="1">
    <name type="scientific">Marseillevirus LCMAC101</name>
    <dbReference type="NCBI Taxonomy" id="2506602"/>
    <lineage>
        <taxon>Viruses</taxon>
        <taxon>Varidnaviria</taxon>
        <taxon>Bamfordvirae</taxon>
        <taxon>Nucleocytoviricota</taxon>
        <taxon>Megaviricetes</taxon>
        <taxon>Pimascovirales</taxon>
        <taxon>Pimascovirales incertae sedis</taxon>
        <taxon>Marseilleviridae</taxon>
    </lineage>
</organism>
<sequence>MDLVKRDIREAVTDIICIRQTISLLPAERREEVWEFILEQISGSERFVTKEQLEVMRGIFDKVKERES</sequence>
<dbReference type="EMBL" id="MK500328">
    <property type="protein sequence ID" value="QBK85966.1"/>
    <property type="molecule type" value="Genomic_DNA"/>
</dbReference>
<name>A0A481YTZ2_9VIRU</name>
<proteinExistence type="predicted"/>
<protein>
    <submittedName>
        <fullName evidence="1">Uncharacterized protein</fullName>
    </submittedName>
</protein>
<accession>A0A481YTZ2</accession>